<feature type="compositionally biased region" description="Basic residues" evidence="1">
    <location>
        <begin position="1"/>
        <end position="10"/>
    </location>
</feature>
<evidence type="ECO:0000313" key="3">
    <source>
        <dbReference type="Proteomes" id="UP000238348"/>
    </source>
</evidence>
<dbReference type="InterPro" id="IPR023393">
    <property type="entry name" value="START-like_dom_sf"/>
</dbReference>
<reference evidence="2 3" key="1">
    <citation type="submission" date="2015-09" db="EMBL/GenBank/DDBJ databases">
        <title>Sorangium comparison.</title>
        <authorList>
            <person name="Zaburannyi N."/>
            <person name="Bunk B."/>
            <person name="Overmann J."/>
            <person name="Mueller R."/>
        </authorList>
    </citation>
    <scope>NUCLEOTIDE SEQUENCE [LARGE SCALE GENOMIC DNA]</scope>
    <source>
        <strain evidence="2 3">So ce26</strain>
    </source>
</reference>
<proteinExistence type="predicted"/>
<dbReference type="AlphaFoldDB" id="A0A2L0F1C4"/>
<gene>
    <name evidence="2" type="ORF">SOCE26_067830</name>
</gene>
<dbReference type="Proteomes" id="UP000238348">
    <property type="component" value="Chromosome"/>
</dbReference>
<protein>
    <submittedName>
        <fullName evidence="2">Uncharacterized protein</fullName>
    </submittedName>
</protein>
<dbReference type="Gene3D" id="3.30.530.20">
    <property type="match status" value="1"/>
</dbReference>
<name>A0A2L0F1C4_SORCE</name>
<evidence type="ECO:0000313" key="2">
    <source>
        <dbReference type="EMBL" id="AUX45301.1"/>
    </source>
</evidence>
<feature type="compositionally biased region" description="Basic and acidic residues" evidence="1">
    <location>
        <begin position="19"/>
        <end position="29"/>
    </location>
</feature>
<dbReference type="OrthoDB" id="5519172at2"/>
<dbReference type="EMBL" id="CP012673">
    <property type="protein sequence ID" value="AUX45301.1"/>
    <property type="molecule type" value="Genomic_DNA"/>
</dbReference>
<feature type="region of interest" description="Disordered" evidence="1">
    <location>
        <begin position="1"/>
        <end position="38"/>
    </location>
</feature>
<evidence type="ECO:0000256" key="1">
    <source>
        <dbReference type="SAM" id="MobiDB-lite"/>
    </source>
</evidence>
<sequence>MAKGKARQRAGARAGAQRAEQDASRERGAAEVAPPAKPERASLIRILRAARQRGRCAPLPARRGVVKALAGRVQTVVYHLYERLTGLSEERPALWVSAAAALLGALRAPAPRIASSVTVSRPRAAVLHALLDAEGLRRFMQGVERLEPGTGACEGTATIQARSAGGAIVRESGRTGVVSVEPAPGERGTEVKVVLPGARPRGRIARAAAKVLAEAPRRRLRGDLRRLRQWIEVGEIPTTAGQPSGRRGQERS</sequence>
<organism evidence="2 3">
    <name type="scientific">Sorangium cellulosum</name>
    <name type="common">Polyangium cellulosum</name>
    <dbReference type="NCBI Taxonomy" id="56"/>
    <lineage>
        <taxon>Bacteria</taxon>
        <taxon>Pseudomonadati</taxon>
        <taxon>Myxococcota</taxon>
        <taxon>Polyangia</taxon>
        <taxon>Polyangiales</taxon>
        <taxon>Polyangiaceae</taxon>
        <taxon>Sorangium</taxon>
    </lineage>
</organism>
<dbReference type="SUPFAM" id="SSF55961">
    <property type="entry name" value="Bet v1-like"/>
    <property type="match status" value="1"/>
</dbReference>
<accession>A0A2L0F1C4</accession>
<dbReference type="RefSeq" id="WP_159397565.1">
    <property type="nucleotide sequence ID" value="NZ_CP012673.1"/>
</dbReference>